<dbReference type="PANTHER" id="PTHR44196">
    <property type="entry name" value="DEHYDROGENASE/REDUCTASE SDR FAMILY MEMBER 7B"/>
    <property type="match status" value="1"/>
</dbReference>
<comment type="caution">
    <text evidence="4">The sequence shown here is derived from an EMBL/GenBank/DDBJ whole genome shotgun (WGS) entry which is preliminary data.</text>
</comment>
<dbReference type="Pfam" id="PF07993">
    <property type="entry name" value="NAD_binding_4"/>
    <property type="match status" value="1"/>
</dbReference>
<feature type="domain" description="Ketoreductase" evidence="3">
    <location>
        <begin position="381"/>
        <end position="567"/>
    </location>
</feature>
<dbReference type="NCBIfam" id="NF005539">
    <property type="entry name" value="PRK07201.1"/>
    <property type="match status" value="1"/>
</dbReference>
<dbReference type="InterPro" id="IPR020904">
    <property type="entry name" value="Sc_DH/Rdtase_CS"/>
</dbReference>
<name>A0ABU2WFB1_9GAMM</name>
<dbReference type="InterPro" id="IPR013120">
    <property type="entry name" value="FAR_NAD-bd"/>
</dbReference>
<dbReference type="SUPFAM" id="SSF51735">
    <property type="entry name" value="NAD(P)-binding Rossmann-fold domains"/>
    <property type="match status" value="2"/>
</dbReference>
<keyword evidence="5" id="KW-1185">Reference proteome</keyword>
<proteinExistence type="inferred from homology"/>
<evidence type="ECO:0000256" key="1">
    <source>
        <dbReference type="ARBA" id="ARBA00006484"/>
    </source>
</evidence>
<dbReference type="Proteomes" id="UP001254608">
    <property type="component" value="Unassembled WGS sequence"/>
</dbReference>
<dbReference type="EMBL" id="JAVRIC010000001">
    <property type="protein sequence ID" value="MDT0495984.1"/>
    <property type="molecule type" value="Genomic_DNA"/>
</dbReference>
<dbReference type="InterPro" id="IPR036291">
    <property type="entry name" value="NAD(P)-bd_dom_sf"/>
</dbReference>
<organism evidence="4 5">
    <name type="scientific">Banduia mediterranea</name>
    <dbReference type="NCBI Taxonomy" id="3075609"/>
    <lineage>
        <taxon>Bacteria</taxon>
        <taxon>Pseudomonadati</taxon>
        <taxon>Pseudomonadota</taxon>
        <taxon>Gammaproteobacteria</taxon>
        <taxon>Nevskiales</taxon>
        <taxon>Algiphilaceae</taxon>
        <taxon>Banduia</taxon>
    </lineage>
</organism>
<dbReference type="PROSITE" id="PS00061">
    <property type="entry name" value="ADH_SHORT"/>
    <property type="match status" value="1"/>
</dbReference>
<evidence type="ECO:0000313" key="5">
    <source>
        <dbReference type="Proteomes" id="UP001254608"/>
    </source>
</evidence>
<dbReference type="InterPro" id="IPR057313">
    <property type="entry name" value="Maqu_2507-like"/>
</dbReference>
<reference evidence="4 5" key="1">
    <citation type="submission" date="2023-09" db="EMBL/GenBank/DDBJ databases">
        <authorList>
            <person name="Rey-Velasco X."/>
        </authorList>
    </citation>
    <scope>NUCLEOTIDE SEQUENCE [LARGE SCALE GENOMIC DNA]</scope>
    <source>
        <strain evidence="4 5">W345</strain>
    </source>
</reference>
<dbReference type="InterPro" id="IPR002347">
    <property type="entry name" value="SDR_fam"/>
</dbReference>
<dbReference type="CDD" id="cd05263">
    <property type="entry name" value="MupV_like_SDR_e"/>
    <property type="match status" value="1"/>
</dbReference>
<dbReference type="PRINTS" id="PR00081">
    <property type="entry name" value="GDHRDH"/>
</dbReference>
<dbReference type="PRINTS" id="PR00080">
    <property type="entry name" value="SDRFAMILY"/>
</dbReference>
<sequence length="663" mass="73505">MNYLVTGGTGFIGRFLIARLLQREGAQVHVLVREGSTAKFDGLVERFPEQAKQLHSVHGDVTQDGLMAAAARRKLVGKIDHVFHLAAVYDMNMDDATADRVNNEGTRKLVNFVNGLGGNVRLHHVSSIAVAGGGYVGRFSEAMFDEGQDLDHPYFRTKFQSEKIVREESSVPFRVYRPGTVVGSSETGEMDKVDGPYYFFKTIQRIRDAVPKWLPLMGVEGGHVPVVPVDYVAAAMDELAHHDGLDGQSFHLVQRNAPTVGDLIQLLLEAAHGPEITRNVDLPPLSLPRSVRRVSRSVTSRLPIDIERTVSKTIGIPVSVLGYINNRAIFDDRKTRAALKGSGIKCPEFHDYVERLWHYWEAHLDTHVRLPPELSRKVAGKVVLITGASSGIGFTTAKKLAAAGARVIMVARKPTKLEEARQTLLNFGSEVYAYPCDLADMDAVDQLGKQVLKDFGHVDILINNAGRSIRRAVAESYDRFHDFERTMELNYYGAVRMIMALLPTMSKRRQGHIINISSIGVLANAARFSAYVASKAALDAFTRCLSAEIRRSNIHTTAIYMPLVRTPMIAPTRIYDYVPTWSPDDAADTVMRAIIKRPKSIATPLGTAAALSYAMWPKINDYVLSKGFQLFPSSSAAKRGRKGREKPTLEQVVFANLFKGEHW</sequence>
<comment type="similarity">
    <text evidence="1">Belongs to the short-chain dehydrogenases/reductases (SDR) family.</text>
</comment>
<dbReference type="Pfam" id="PF00106">
    <property type="entry name" value="adh_short"/>
    <property type="match status" value="1"/>
</dbReference>
<dbReference type="RefSeq" id="WP_311363375.1">
    <property type="nucleotide sequence ID" value="NZ_JAVRIC010000001.1"/>
</dbReference>
<evidence type="ECO:0000256" key="2">
    <source>
        <dbReference type="ARBA" id="ARBA00023002"/>
    </source>
</evidence>
<evidence type="ECO:0000259" key="3">
    <source>
        <dbReference type="SMART" id="SM00822"/>
    </source>
</evidence>
<keyword evidence="2" id="KW-0560">Oxidoreductase</keyword>
<dbReference type="CDD" id="cd05233">
    <property type="entry name" value="SDR_c"/>
    <property type="match status" value="1"/>
</dbReference>
<gene>
    <name evidence="4" type="ORF">RM530_01205</name>
</gene>
<protein>
    <submittedName>
        <fullName evidence="4">SDR family oxidoreductase</fullName>
    </submittedName>
</protein>
<evidence type="ECO:0000313" key="4">
    <source>
        <dbReference type="EMBL" id="MDT0495984.1"/>
    </source>
</evidence>
<accession>A0ABU2WFB1</accession>
<dbReference type="InterPro" id="IPR057326">
    <property type="entry name" value="KR_dom"/>
</dbReference>
<dbReference type="Gene3D" id="3.40.50.720">
    <property type="entry name" value="NAD(P)-binding Rossmann-like Domain"/>
    <property type="match status" value="2"/>
</dbReference>
<dbReference type="PANTHER" id="PTHR44196:SF1">
    <property type="entry name" value="DEHYDROGENASE_REDUCTASE SDR FAMILY MEMBER 7B"/>
    <property type="match status" value="1"/>
</dbReference>
<dbReference type="SMART" id="SM00822">
    <property type="entry name" value="PKS_KR"/>
    <property type="match status" value="1"/>
</dbReference>